<comment type="similarity">
    <text evidence="1 2">Belongs to the UPF0235 family.</text>
</comment>
<dbReference type="Gene3D" id="3.30.1200.10">
    <property type="entry name" value="YggU-like"/>
    <property type="match status" value="1"/>
</dbReference>
<protein>
    <recommendedName>
        <fullName evidence="2">UPF0235 protein Drose_29310</fullName>
    </recommendedName>
</protein>
<evidence type="ECO:0000256" key="1">
    <source>
        <dbReference type="ARBA" id="ARBA00010364"/>
    </source>
</evidence>
<dbReference type="HAMAP" id="MF_00634">
    <property type="entry name" value="UPF0235"/>
    <property type="match status" value="1"/>
</dbReference>
<gene>
    <name evidence="3" type="ORF">Drose_29310</name>
</gene>
<accession>A0ABY5Z444</accession>
<dbReference type="PANTHER" id="PTHR13420">
    <property type="entry name" value="UPF0235 PROTEIN C15ORF40"/>
    <property type="match status" value="1"/>
</dbReference>
<name>A0ABY5Z444_9ACTN</name>
<evidence type="ECO:0000313" key="4">
    <source>
        <dbReference type="Proteomes" id="UP001058271"/>
    </source>
</evidence>
<dbReference type="Proteomes" id="UP001058271">
    <property type="component" value="Chromosome"/>
</dbReference>
<dbReference type="SUPFAM" id="SSF69786">
    <property type="entry name" value="YggU-like"/>
    <property type="match status" value="1"/>
</dbReference>
<keyword evidence="4" id="KW-1185">Reference proteome</keyword>
<dbReference type="EMBL" id="CP073721">
    <property type="protein sequence ID" value="UWZ35219.1"/>
    <property type="molecule type" value="Genomic_DNA"/>
</dbReference>
<reference evidence="3" key="1">
    <citation type="submission" date="2021-04" db="EMBL/GenBank/DDBJ databases">
        <title>Biosynthetic gene clusters of Dactylosporangioum roseum.</title>
        <authorList>
            <person name="Hartkoorn R.C."/>
            <person name="Beaudoing E."/>
            <person name="Hot D."/>
            <person name="Moureu S."/>
        </authorList>
    </citation>
    <scope>NUCLEOTIDE SEQUENCE</scope>
    <source>
        <strain evidence="3">NRRL B-16295</strain>
    </source>
</reference>
<proteinExistence type="inferred from homology"/>
<dbReference type="InterPro" id="IPR003746">
    <property type="entry name" value="DUF167"/>
</dbReference>
<evidence type="ECO:0000256" key="2">
    <source>
        <dbReference type="HAMAP-Rule" id="MF_00634"/>
    </source>
</evidence>
<dbReference type="SMART" id="SM01152">
    <property type="entry name" value="DUF167"/>
    <property type="match status" value="1"/>
</dbReference>
<dbReference type="PANTHER" id="PTHR13420:SF7">
    <property type="entry name" value="UPF0235 PROTEIN C15ORF40"/>
    <property type="match status" value="1"/>
</dbReference>
<dbReference type="Pfam" id="PF02594">
    <property type="entry name" value="DUF167"/>
    <property type="match status" value="1"/>
</dbReference>
<dbReference type="RefSeq" id="WP_260724562.1">
    <property type="nucleotide sequence ID" value="NZ_BAAABS010000060.1"/>
</dbReference>
<organism evidence="3 4">
    <name type="scientific">Dactylosporangium roseum</name>
    <dbReference type="NCBI Taxonomy" id="47989"/>
    <lineage>
        <taxon>Bacteria</taxon>
        <taxon>Bacillati</taxon>
        <taxon>Actinomycetota</taxon>
        <taxon>Actinomycetes</taxon>
        <taxon>Micromonosporales</taxon>
        <taxon>Micromonosporaceae</taxon>
        <taxon>Dactylosporangium</taxon>
    </lineage>
</organism>
<sequence length="95" mass="9814">MVTIAIRVKPGASRIAVGGSYPGPYGPALVVAVGARPVEGQANEAALRALADAIKVRPSTLRLKAGATSRDKLVEVDDAPAGLQERLTALLEITR</sequence>
<dbReference type="NCBIfam" id="TIGR00251">
    <property type="entry name" value="DUF167 family protein"/>
    <property type="match status" value="1"/>
</dbReference>
<evidence type="ECO:0000313" key="3">
    <source>
        <dbReference type="EMBL" id="UWZ35219.1"/>
    </source>
</evidence>
<dbReference type="InterPro" id="IPR036591">
    <property type="entry name" value="YggU-like_sf"/>
</dbReference>